<dbReference type="EMBL" id="JAPDFR010000005">
    <property type="protein sequence ID" value="KAK0386004.1"/>
    <property type="molecule type" value="Genomic_DNA"/>
</dbReference>
<gene>
    <name evidence="2" type="ORF">NLU13_5841</name>
</gene>
<dbReference type="Proteomes" id="UP001175261">
    <property type="component" value="Unassembled WGS sequence"/>
</dbReference>
<keyword evidence="3" id="KW-1185">Reference proteome</keyword>
<evidence type="ECO:0000313" key="3">
    <source>
        <dbReference type="Proteomes" id="UP001175261"/>
    </source>
</evidence>
<name>A0AA39GGC7_SARSR</name>
<proteinExistence type="predicted"/>
<accession>A0AA39GGC7</accession>
<dbReference type="PANTHER" id="PTHR31252:SF11">
    <property type="entry name" value="DUF4419 DOMAIN-CONTAINING PROTEIN"/>
    <property type="match status" value="1"/>
</dbReference>
<evidence type="ECO:0000313" key="2">
    <source>
        <dbReference type="EMBL" id="KAK0386004.1"/>
    </source>
</evidence>
<keyword evidence="1" id="KW-0732">Signal</keyword>
<reference evidence="2" key="1">
    <citation type="submission" date="2022-10" db="EMBL/GenBank/DDBJ databases">
        <title>Determination and structural analysis of whole genome sequence of Sarocladium strictum F4-1.</title>
        <authorList>
            <person name="Hu L."/>
            <person name="Jiang Y."/>
        </authorList>
    </citation>
    <scope>NUCLEOTIDE SEQUENCE</scope>
    <source>
        <strain evidence="2">F4-1</strain>
    </source>
</reference>
<feature type="signal peptide" evidence="1">
    <location>
        <begin position="1"/>
        <end position="19"/>
    </location>
</feature>
<protein>
    <submittedName>
        <fullName evidence="2">Uncharacterized protein</fullName>
    </submittedName>
</protein>
<dbReference type="PANTHER" id="PTHR31252">
    <property type="entry name" value="DUF4419 DOMAIN-CONTAINING PROTEIN"/>
    <property type="match status" value="1"/>
</dbReference>
<comment type="caution">
    <text evidence="2">The sequence shown here is derived from an EMBL/GenBank/DDBJ whole genome shotgun (WGS) entry which is preliminary data.</text>
</comment>
<organism evidence="2 3">
    <name type="scientific">Sarocladium strictum</name>
    <name type="common">Black bundle disease fungus</name>
    <name type="synonym">Acremonium strictum</name>
    <dbReference type="NCBI Taxonomy" id="5046"/>
    <lineage>
        <taxon>Eukaryota</taxon>
        <taxon>Fungi</taxon>
        <taxon>Dikarya</taxon>
        <taxon>Ascomycota</taxon>
        <taxon>Pezizomycotina</taxon>
        <taxon>Sordariomycetes</taxon>
        <taxon>Hypocreomycetidae</taxon>
        <taxon>Hypocreales</taxon>
        <taxon>Sarocladiaceae</taxon>
        <taxon>Sarocladium</taxon>
    </lineage>
</organism>
<evidence type="ECO:0000256" key="1">
    <source>
        <dbReference type="SAM" id="SignalP"/>
    </source>
</evidence>
<feature type="chain" id="PRO_5041398427" evidence="1">
    <location>
        <begin position="20"/>
        <end position="424"/>
    </location>
</feature>
<dbReference type="AlphaFoldDB" id="A0AA39GGC7"/>
<sequence>MMRTWMIPIWGILVTVVAGQVTVSLSHVPAIALKTDRAVTSATELFRQSCPEEVAKSLGYNPEVLMSSYADFGEDDSNVFPEGSVFPSSDSIVRGAVEAWAQHQNLVLRPDEIWFEILAQLNFYMTAHSEEVRHLFVTHEGKEEIQVWDFTWKDVIARFGDEIQQRVLTDWLLEWIMPGFTTSTTNDGMTATVLMMGLMQHYFSFSGGITCGIPKVTLLGVKEDWVRLAEKLDHLADWGDEPAQYAKNLAPILEMFVRTWEKSKSKSVTDFWKQIVRTHKQFSCGAGPTEYDISGWITGFLHWREDGSVRVWDAANIQPSEYTTTVGNVTYAPQALNDLPTGYAKAPLKMLDYPAPGESTQAFLLAGNIGVQRSVASEGGWATAKPMSSWFMYAPVDANATTPRTYGSAIELQDLTEDARTCQL</sequence>
<dbReference type="InterPro" id="IPR025533">
    <property type="entry name" value="DUF4419"/>
</dbReference>
<dbReference type="Pfam" id="PF14388">
    <property type="entry name" value="DUF4419"/>
    <property type="match status" value="1"/>
</dbReference>